<evidence type="ECO:0000313" key="1">
    <source>
        <dbReference type="EMBL" id="CBZ27254.1"/>
    </source>
</evidence>
<dbReference type="EMBL" id="FR799576">
    <property type="protein sequence ID" value="CBZ27254.1"/>
    <property type="molecule type" value="Genomic_DNA"/>
</dbReference>
<dbReference type="AlphaFoldDB" id="E9AWB9"/>
<reference evidence="1 2" key="1">
    <citation type="journal article" date="2011" name="Genome Res.">
        <title>Chromosome and gene copy number variation allow major structural change between species and strains of Leishmania.</title>
        <authorList>
            <person name="Rogers M.B."/>
            <person name="Hilley J.D."/>
            <person name="Dickens N.J."/>
            <person name="Wilkes J."/>
            <person name="Bates P.A."/>
            <person name="Depledge D.P."/>
            <person name="Harris D."/>
            <person name="Her Y."/>
            <person name="Herzyk P."/>
            <person name="Imamura H."/>
            <person name="Otto T.D."/>
            <person name="Sanders M."/>
            <person name="Seeger K."/>
            <person name="Dujardin J.C."/>
            <person name="Berriman M."/>
            <person name="Smith D.F."/>
            <person name="Hertz-Fowler C."/>
            <person name="Mottram J.C."/>
        </authorList>
    </citation>
    <scope>NUCLEOTIDE SEQUENCE [LARGE SCALE GENOMIC DNA]</scope>
    <source>
        <strain evidence="1 2">MHOM/GT/2001/U1103</strain>
    </source>
</reference>
<dbReference type="Proteomes" id="UP000007259">
    <property type="component" value="Chromosome 23"/>
</dbReference>
<accession>E9AWB9</accession>
<gene>
    <name evidence="1" type="ORF">LMXM_23_1062</name>
</gene>
<sequence>MGMGRRTTTMARKPMGMRATTRVNTTWVRGVTATGLVMVITRRRTLPPTSALRPGLCVSGAVHPTVGAPSEMYCVCPSRFISLSRAQWLMPARGRCGCTS</sequence>
<proteinExistence type="predicted"/>
<dbReference type="RefSeq" id="XP_003875741.1">
    <property type="nucleotide sequence ID" value="XM_003875692.1"/>
</dbReference>
<keyword evidence="2" id="KW-1185">Reference proteome</keyword>
<dbReference type="GeneID" id="13454336"/>
<protein>
    <submittedName>
        <fullName evidence="1">Hydrophilic surface protein 2</fullName>
    </submittedName>
</protein>
<dbReference type="VEuPathDB" id="TriTrypDB:LmxM.23.1062"/>
<organism evidence="1 2">
    <name type="scientific">Leishmania mexicana (strain MHOM/GT/2001/U1103)</name>
    <dbReference type="NCBI Taxonomy" id="929439"/>
    <lineage>
        <taxon>Eukaryota</taxon>
        <taxon>Discoba</taxon>
        <taxon>Euglenozoa</taxon>
        <taxon>Kinetoplastea</taxon>
        <taxon>Metakinetoplastina</taxon>
        <taxon>Trypanosomatida</taxon>
        <taxon>Trypanosomatidae</taxon>
        <taxon>Leishmaniinae</taxon>
        <taxon>Leishmania</taxon>
    </lineage>
</organism>
<dbReference type="KEGG" id="lmi:LMXM_23_1062"/>
<evidence type="ECO:0000313" key="2">
    <source>
        <dbReference type="Proteomes" id="UP000007259"/>
    </source>
</evidence>
<name>E9AWB9_LEIMU</name>